<keyword evidence="4" id="KW-1003">Cell membrane</keyword>
<dbReference type="InterPro" id="IPR036259">
    <property type="entry name" value="MFS_trans_sf"/>
</dbReference>
<evidence type="ECO:0000256" key="6">
    <source>
        <dbReference type="ARBA" id="ARBA00022989"/>
    </source>
</evidence>
<comment type="catalytic activity">
    <reaction evidence="19">
        <text>(R)-salsolinol(in) = (R)-salsolinol(out)</text>
        <dbReference type="Rhea" id="RHEA:74791"/>
        <dbReference type="ChEBI" id="CHEBI:194082"/>
    </reaction>
</comment>
<feature type="transmembrane region" description="Helical" evidence="25">
    <location>
        <begin position="144"/>
        <end position="164"/>
    </location>
</feature>
<evidence type="ECO:0000256" key="11">
    <source>
        <dbReference type="ARBA" id="ARBA00035834"/>
    </source>
</evidence>
<evidence type="ECO:0000256" key="2">
    <source>
        <dbReference type="ARBA" id="ARBA00009203"/>
    </source>
</evidence>
<evidence type="ECO:0000256" key="7">
    <source>
        <dbReference type="ARBA" id="ARBA00023065"/>
    </source>
</evidence>
<comment type="catalytic activity">
    <reaction evidence="14">
        <text>putrescine(out) = putrescine(in)</text>
        <dbReference type="Rhea" id="RHEA:72135"/>
        <dbReference type="ChEBI" id="CHEBI:326268"/>
    </reaction>
</comment>
<evidence type="ECO:0000256" key="22">
    <source>
        <dbReference type="ARBA" id="ARBA00036839"/>
    </source>
</evidence>
<evidence type="ECO:0000256" key="16">
    <source>
        <dbReference type="ARBA" id="ARBA00036470"/>
    </source>
</evidence>
<evidence type="ECO:0000256" key="20">
    <source>
        <dbReference type="ARBA" id="ARBA00036754"/>
    </source>
</evidence>
<dbReference type="GO" id="GO:0006811">
    <property type="term" value="P:monoatomic ion transport"/>
    <property type="evidence" value="ECO:0007669"/>
    <property type="project" value="UniProtKB-KW"/>
</dbReference>
<evidence type="ECO:0000256" key="17">
    <source>
        <dbReference type="ARBA" id="ARBA00036483"/>
    </source>
</evidence>
<evidence type="ECO:0000256" key="18">
    <source>
        <dbReference type="ARBA" id="ARBA00036490"/>
    </source>
</evidence>
<comment type="catalytic activity">
    <reaction evidence="21">
        <text>acetylcholine(in) = acetylcholine(out)</text>
        <dbReference type="Rhea" id="RHEA:74663"/>
        <dbReference type="ChEBI" id="CHEBI:15355"/>
    </reaction>
</comment>
<reference evidence="28" key="1">
    <citation type="submission" date="2025-08" db="UniProtKB">
        <authorList>
            <consortium name="RefSeq"/>
        </authorList>
    </citation>
    <scope>IDENTIFICATION</scope>
</reference>
<evidence type="ECO:0000256" key="8">
    <source>
        <dbReference type="ARBA" id="ARBA00023136"/>
    </source>
</evidence>
<evidence type="ECO:0000256" key="21">
    <source>
        <dbReference type="ARBA" id="ARBA00036778"/>
    </source>
</evidence>
<comment type="catalytic activity">
    <reaction evidence="18">
        <text>spermidine(in) = spermidine(out)</text>
        <dbReference type="Rhea" id="RHEA:35039"/>
        <dbReference type="ChEBI" id="CHEBI:57834"/>
    </reaction>
</comment>
<feature type="transmembrane region" description="Helical" evidence="25">
    <location>
        <begin position="342"/>
        <end position="361"/>
    </location>
</feature>
<comment type="catalytic activity">
    <reaction evidence="12">
        <text>(R)-adrenaline(out) = (R)-adrenaline(in)</text>
        <dbReference type="Rhea" id="RHEA:73875"/>
        <dbReference type="ChEBI" id="CHEBI:71406"/>
    </reaction>
</comment>
<keyword evidence="27" id="KW-1185">Reference proteome</keyword>
<dbReference type="InterPro" id="IPR005829">
    <property type="entry name" value="Sugar_transporter_CS"/>
</dbReference>
<dbReference type="OrthoDB" id="5141738at2759"/>
<evidence type="ECO:0000256" key="15">
    <source>
        <dbReference type="ARBA" id="ARBA00036345"/>
    </source>
</evidence>
<keyword evidence="6 25" id="KW-1133">Transmembrane helix</keyword>
<dbReference type="RefSeq" id="XP_007536254.1">
    <property type="nucleotide sequence ID" value="XM_007536192.3"/>
</dbReference>
<comment type="catalytic activity">
    <reaction evidence="11">
        <text>1-methylnicotinamide(out) = 1-methylnicotinamide(in)</text>
        <dbReference type="Rhea" id="RHEA:73859"/>
        <dbReference type="ChEBI" id="CHEBI:16797"/>
    </reaction>
</comment>
<feature type="domain" description="Major facilitator superfamily (MFS) profile" evidence="26">
    <location>
        <begin position="22"/>
        <end position="512"/>
    </location>
</feature>
<dbReference type="InterPro" id="IPR004749">
    <property type="entry name" value="Orgcat_transp/SVOP"/>
</dbReference>
<protein>
    <submittedName>
        <fullName evidence="28">Solute carrier family 22 member 1 isoform X1</fullName>
    </submittedName>
</protein>
<feature type="transmembrane region" description="Helical" evidence="25">
    <location>
        <begin position="197"/>
        <end position="218"/>
    </location>
</feature>
<evidence type="ECO:0000256" key="25">
    <source>
        <dbReference type="SAM" id="Phobius"/>
    </source>
</evidence>
<comment type="catalytic activity">
    <reaction evidence="13">
        <text>L-histidyl-L-proline diketopiperazine(in) = L-histidyl-L-proline diketopiperazine(out)</text>
        <dbReference type="Rhea" id="RHEA:74787"/>
        <dbReference type="ChEBI" id="CHEBI:90039"/>
    </reaction>
</comment>
<comment type="catalytic activity">
    <reaction evidence="15">
        <text>prostaglandin E2(out) = prostaglandin E2(in)</text>
        <dbReference type="Rhea" id="RHEA:50984"/>
        <dbReference type="ChEBI" id="CHEBI:606564"/>
    </reaction>
</comment>
<proteinExistence type="inferred from homology"/>
<dbReference type="PROSITE" id="PS00216">
    <property type="entry name" value="SUGAR_TRANSPORT_1"/>
    <property type="match status" value="1"/>
</dbReference>
<dbReference type="NCBIfam" id="TIGR00898">
    <property type="entry name" value="2A0119"/>
    <property type="match status" value="1"/>
</dbReference>
<feature type="transmembrane region" description="Helical" evidence="25">
    <location>
        <begin position="373"/>
        <end position="391"/>
    </location>
</feature>
<evidence type="ECO:0000256" key="12">
    <source>
        <dbReference type="ARBA" id="ARBA00035897"/>
    </source>
</evidence>
<evidence type="ECO:0000256" key="13">
    <source>
        <dbReference type="ARBA" id="ARBA00035901"/>
    </source>
</evidence>
<evidence type="ECO:0000256" key="14">
    <source>
        <dbReference type="ARBA" id="ARBA00035928"/>
    </source>
</evidence>
<dbReference type="GO" id="GO:0016323">
    <property type="term" value="C:basolateral plasma membrane"/>
    <property type="evidence" value="ECO:0007669"/>
    <property type="project" value="UniProtKB-SubCell"/>
</dbReference>
<evidence type="ECO:0000313" key="27">
    <source>
        <dbReference type="Proteomes" id="UP001652624"/>
    </source>
</evidence>
<dbReference type="FunFam" id="1.20.1250.20:FF:000148">
    <property type="entry name" value="Solute carrier family 22 member 2"/>
    <property type="match status" value="1"/>
</dbReference>
<comment type="catalytic activity">
    <reaction evidence="22">
        <text>thiamine(in) = thiamine(out)</text>
        <dbReference type="Rhea" id="RHEA:34919"/>
        <dbReference type="ChEBI" id="CHEBI:18385"/>
    </reaction>
</comment>
<evidence type="ECO:0000256" key="9">
    <source>
        <dbReference type="ARBA" id="ARBA00023180"/>
    </source>
</evidence>
<dbReference type="GeneID" id="103125412"/>
<evidence type="ECO:0000259" key="26">
    <source>
        <dbReference type="PROSITE" id="PS50850"/>
    </source>
</evidence>
<comment type="catalytic activity">
    <reaction evidence="24">
        <text>histamine(out) = histamine(in)</text>
        <dbReference type="Rhea" id="RHEA:73879"/>
        <dbReference type="ChEBI" id="CHEBI:58432"/>
    </reaction>
</comment>
<accession>A0A1S3AJN6</accession>
<feature type="transmembrane region" description="Helical" evidence="25">
    <location>
        <begin position="398"/>
        <end position="417"/>
    </location>
</feature>
<dbReference type="InParanoid" id="A0A1S3AJN6"/>
<feature type="transmembrane region" description="Helical" evidence="25">
    <location>
        <begin position="171"/>
        <end position="191"/>
    </location>
</feature>
<comment type="catalytic activity">
    <reaction evidence="17">
        <text>dopamine(out) = dopamine(in)</text>
        <dbReference type="Rhea" id="RHEA:73863"/>
        <dbReference type="ChEBI" id="CHEBI:59905"/>
    </reaction>
</comment>
<evidence type="ECO:0000256" key="1">
    <source>
        <dbReference type="ARBA" id="ARBA00004554"/>
    </source>
</evidence>
<evidence type="ECO:0000256" key="5">
    <source>
        <dbReference type="ARBA" id="ARBA00022692"/>
    </source>
</evidence>
<comment type="similarity">
    <text evidence="2">Belongs to the major facilitator (TC 2.A.1) superfamily. Organic cation transporter (TC 2.A.1.19) family.</text>
</comment>
<dbReference type="Proteomes" id="UP001652624">
    <property type="component" value="Chromosome 13"/>
</dbReference>
<keyword evidence="3" id="KW-0813">Transport</keyword>
<dbReference type="Gene3D" id="1.20.1250.20">
    <property type="entry name" value="MFS general substrate transporter like domains"/>
    <property type="match status" value="1"/>
</dbReference>
<evidence type="ECO:0000256" key="19">
    <source>
        <dbReference type="ARBA" id="ARBA00036661"/>
    </source>
</evidence>
<evidence type="ECO:0000256" key="23">
    <source>
        <dbReference type="ARBA" id="ARBA00036978"/>
    </source>
</evidence>
<keyword evidence="8 25" id="KW-0472">Membrane</keyword>
<evidence type="ECO:0000256" key="3">
    <source>
        <dbReference type="ARBA" id="ARBA00022448"/>
    </source>
</evidence>
<sequence>MASVDQVLGQVGEFGRFQKQAFLLLSLLSALFAPIYVGIVFLASTPPHRCRSPGLDELARRCGWSPAEGLNWTLPGLGALGPCHAYDVDWNRSLGCGDPLAGLAPNGSRLPFGPCLHGWVYDTPGSSIVTEFHLVCEESWKVDLLQSSVNVGFFLGSLGIGYIADRFGRKACLLGTSLVSGVSGVLLALAPDYTALLLLRLLQGLVSKGGWTAGYTLITEFVGLGCRRTVAILYQAAYTVGLVLLAGVAFVLPDWRWLQMAVSLPLLPFLLCCWYLPESPRWLLSQKRNTQARKIMEYIAQKNGRLPPADLKKLSLEEDTAGKMAPSFADLFRTPSLRRNTLILMYLWFTSSVVYQGLILHVGATGASLHLDFLYSALMEFPASIIIHVTIDRVGRLYPMALSNLVAGASCFIMVFSPPDLHWLNIAVACVGRMGITIVFQMVCLVNTELYPTFIRNLGVMVCSSLCDLGGILTPFLVFRLMEVWPGLPLTLFAALGLVAGGMTLLLPETRGVTLPETIEEAERLGRKAKPKEKRIYLKVQTAELTDT</sequence>
<dbReference type="InterPro" id="IPR005828">
    <property type="entry name" value="MFS_sugar_transport-like"/>
</dbReference>
<gene>
    <name evidence="28" type="primary">LOC103125412</name>
</gene>
<comment type="catalytic activity">
    <reaction evidence="20">
        <text>guanidine(out) = guanidine(in)</text>
        <dbReference type="Rhea" id="RHEA:73883"/>
        <dbReference type="ChEBI" id="CHEBI:30087"/>
    </reaction>
</comment>
<keyword evidence="5 25" id="KW-0812">Transmembrane</keyword>
<evidence type="ECO:0000256" key="4">
    <source>
        <dbReference type="ARBA" id="ARBA00022475"/>
    </source>
</evidence>
<comment type="subcellular location">
    <subcellularLocation>
        <location evidence="10">Basal cell membrane</location>
        <topology evidence="10">Multi-pass membrane protein</topology>
    </subcellularLocation>
    <subcellularLocation>
        <location evidence="1">Basolateral cell membrane</location>
        <topology evidence="1">Multi-pass membrane protein</topology>
    </subcellularLocation>
</comment>
<feature type="transmembrane region" description="Helical" evidence="25">
    <location>
        <begin position="484"/>
        <end position="507"/>
    </location>
</feature>
<feature type="transmembrane region" description="Helical" evidence="25">
    <location>
        <begin position="458"/>
        <end position="478"/>
    </location>
</feature>
<keyword evidence="9" id="KW-0325">Glycoprotein</keyword>
<dbReference type="PROSITE" id="PS50850">
    <property type="entry name" value="MFS"/>
    <property type="match status" value="1"/>
</dbReference>
<name>A0A1S3AJN6_ERIEU</name>
<evidence type="ECO:0000256" key="24">
    <source>
        <dbReference type="ARBA" id="ARBA00037001"/>
    </source>
</evidence>
<feature type="transmembrane region" description="Helical" evidence="25">
    <location>
        <begin position="230"/>
        <end position="251"/>
    </location>
</feature>
<dbReference type="GO" id="GO:0042910">
    <property type="term" value="F:xenobiotic transmembrane transporter activity"/>
    <property type="evidence" value="ECO:0007669"/>
    <property type="project" value="UniProtKB-ARBA"/>
</dbReference>
<feature type="transmembrane region" description="Helical" evidence="25">
    <location>
        <begin position="423"/>
        <end position="446"/>
    </location>
</feature>
<feature type="transmembrane region" description="Helical" evidence="25">
    <location>
        <begin position="257"/>
        <end position="277"/>
    </location>
</feature>
<evidence type="ECO:0000313" key="28">
    <source>
        <dbReference type="RefSeq" id="XP_007536254.1"/>
    </source>
</evidence>
<keyword evidence="7" id="KW-0406">Ion transport</keyword>
<comment type="catalytic activity">
    <reaction evidence="16">
        <text>serotonin(out) = serotonin(in)</text>
        <dbReference type="Rhea" id="RHEA:73867"/>
        <dbReference type="ChEBI" id="CHEBI:350546"/>
    </reaction>
</comment>
<dbReference type="AlphaFoldDB" id="A0A1S3AJN6"/>
<organism evidence="27 28">
    <name type="scientific">Erinaceus europaeus</name>
    <name type="common">Western European hedgehog</name>
    <dbReference type="NCBI Taxonomy" id="9365"/>
    <lineage>
        <taxon>Eukaryota</taxon>
        <taxon>Metazoa</taxon>
        <taxon>Chordata</taxon>
        <taxon>Craniata</taxon>
        <taxon>Vertebrata</taxon>
        <taxon>Euteleostomi</taxon>
        <taxon>Mammalia</taxon>
        <taxon>Eutheria</taxon>
        <taxon>Laurasiatheria</taxon>
        <taxon>Eulipotyphla</taxon>
        <taxon>Erinaceidae</taxon>
        <taxon>Erinaceinae</taxon>
        <taxon>Erinaceus</taxon>
    </lineage>
</organism>
<dbReference type="Pfam" id="PF00083">
    <property type="entry name" value="Sugar_tr"/>
    <property type="match status" value="1"/>
</dbReference>
<dbReference type="PANTHER" id="PTHR24064">
    <property type="entry name" value="SOLUTE CARRIER FAMILY 22 MEMBER"/>
    <property type="match status" value="1"/>
</dbReference>
<feature type="transmembrane region" description="Helical" evidence="25">
    <location>
        <begin position="21"/>
        <end position="43"/>
    </location>
</feature>
<evidence type="ECO:0000256" key="10">
    <source>
        <dbReference type="ARBA" id="ARBA00034696"/>
    </source>
</evidence>
<comment type="catalytic activity">
    <reaction evidence="23">
        <text>prostaglandin F2alpha(out) = prostaglandin F2alpha(in)</text>
        <dbReference type="Rhea" id="RHEA:50988"/>
        <dbReference type="ChEBI" id="CHEBI:57404"/>
    </reaction>
</comment>
<dbReference type="FunCoup" id="A0A1S3AJN6">
    <property type="interactions" value="56"/>
</dbReference>
<dbReference type="SUPFAM" id="SSF103473">
    <property type="entry name" value="MFS general substrate transporter"/>
    <property type="match status" value="1"/>
</dbReference>
<dbReference type="eggNOG" id="KOG0255">
    <property type="taxonomic scope" value="Eukaryota"/>
</dbReference>
<dbReference type="InterPro" id="IPR020846">
    <property type="entry name" value="MFS_dom"/>
</dbReference>